<reference evidence="1 2" key="1">
    <citation type="submission" date="2016-07" db="EMBL/GenBank/DDBJ databases">
        <title>Draft genome of the white-rot fungus Obba rivulosa 3A-2.</title>
        <authorList>
            <consortium name="DOE Joint Genome Institute"/>
            <person name="Miettinen O."/>
            <person name="Riley R."/>
            <person name="Acob R."/>
            <person name="Barry K."/>
            <person name="Cullen D."/>
            <person name="De Vries R."/>
            <person name="Hainaut M."/>
            <person name="Hatakka A."/>
            <person name="Henrissat B."/>
            <person name="Hilden K."/>
            <person name="Kuo R."/>
            <person name="Labutti K."/>
            <person name="Lipzen A."/>
            <person name="Makela M.R."/>
            <person name="Sandor L."/>
            <person name="Spatafora J.W."/>
            <person name="Grigoriev I.V."/>
            <person name="Hibbett D.S."/>
        </authorList>
    </citation>
    <scope>NUCLEOTIDE SEQUENCE [LARGE SCALE GENOMIC DNA]</scope>
    <source>
        <strain evidence="1 2">3A-2</strain>
    </source>
</reference>
<protein>
    <submittedName>
        <fullName evidence="1">Uncharacterized protein</fullName>
    </submittedName>
</protein>
<dbReference type="EMBL" id="KV722486">
    <property type="protein sequence ID" value="OCH87429.1"/>
    <property type="molecule type" value="Genomic_DNA"/>
</dbReference>
<keyword evidence="2" id="KW-1185">Reference proteome</keyword>
<gene>
    <name evidence="1" type="ORF">OBBRIDRAFT_157905</name>
</gene>
<evidence type="ECO:0000313" key="2">
    <source>
        <dbReference type="Proteomes" id="UP000250043"/>
    </source>
</evidence>
<sequence length="156" mass="16643">MFPTVDVPSALSFYPGRHTFCGHVDLRATVALLGSGAAGNTLHIGGTKSGGGLLPQPAQDNTLSSIIPHPQNCVLISLISVTAAVHVHTAEGGGRASLPRRAWSLYMRCSLRTPDDSCLKGRRPLRLLCDPRSDNRCSIRRCGHVCSAYMDSCDTT</sequence>
<name>A0A8E2DJ23_9APHY</name>
<dbReference type="Proteomes" id="UP000250043">
    <property type="component" value="Unassembled WGS sequence"/>
</dbReference>
<evidence type="ECO:0000313" key="1">
    <source>
        <dbReference type="EMBL" id="OCH87429.1"/>
    </source>
</evidence>
<proteinExistence type="predicted"/>
<dbReference type="AlphaFoldDB" id="A0A8E2DJ23"/>
<accession>A0A8E2DJ23</accession>
<organism evidence="1 2">
    <name type="scientific">Obba rivulosa</name>
    <dbReference type="NCBI Taxonomy" id="1052685"/>
    <lineage>
        <taxon>Eukaryota</taxon>
        <taxon>Fungi</taxon>
        <taxon>Dikarya</taxon>
        <taxon>Basidiomycota</taxon>
        <taxon>Agaricomycotina</taxon>
        <taxon>Agaricomycetes</taxon>
        <taxon>Polyporales</taxon>
        <taxon>Gelatoporiaceae</taxon>
        <taxon>Obba</taxon>
    </lineage>
</organism>